<organism evidence="1 2">
    <name type="scientific">Clavelina lepadiformis</name>
    <name type="common">Light-bulb sea squirt</name>
    <name type="synonym">Ascidia lepadiformis</name>
    <dbReference type="NCBI Taxonomy" id="159417"/>
    <lineage>
        <taxon>Eukaryota</taxon>
        <taxon>Metazoa</taxon>
        <taxon>Chordata</taxon>
        <taxon>Tunicata</taxon>
        <taxon>Ascidiacea</taxon>
        <taxon>Aplousobranchia</taxon>
        <taxon>Clavelinidae</taxon>
        <taxon>Clavelina</taxon>
    </lineage>
</organism>
<proteinExistence type="predicted"/>
<dbReference type="EMBL" id="CAWYQH010000119">
    <property type="protein sequence ID" value="CAK8690847.1"/>
    <property type="molecule type" value="Genomic_DNA"/>
</dbReference>
<name>A0ABP0GGF4_CLALP</name>
<protein>
    <submittedName>
        <fullName evidence="1">Uncharacterized protein</fullName>
    </submittedName>
</protein>
<keyword evidence="2" id="KW-1185">Reference proteome</keyword>
<dbReference type="Proteomes" id="UP001642483">
    <property type="component" value="Unassembled WGS sequence"/>
</dbReference>
<evidence type="ECO:0000313" key="1">
    <source>
        <dbReference type="EMBL" id="CAK8690847.1"/>
    </source>
</evidence>
<reference evidence="1 2" key="1">
    <citation type="submission" date="2024-02" db="EMBL/GenBank/DDBJ databases">
        <authorList>
            <person name="Daric V."/>
            <person name="Darras S."/>
        </authorList>
    </citation>
    <scope>NUCLEOTIDE SEQUENCE [LARGE SCALE GENOMIC DNA]</scope>
</reference>
<gene>
    <name evidence="1" type="ORF">CVLEPA_LOCUS23408</name>
</gene>
<comment type="caution">
    <text evidence="1">The sequence shown here is derived from an EMBL/GenBank/DDBJ whole genome shotgun (WGS) entry which is preliminary data.</text>
</comment>
<evidence type="ECO:0000313" key="2">
    <source>
        <dbReference type="Proteomes" id="UP001642483"/>
    </source>
</evidence>
<accession>A0ABP0GGF4</accession>
<sequence length="131" mass="15192">MNKTDTTTEDERKLYDICFFRWHSFNCIGLLPVQVRGLSTCWMEVGSSATDTEDNPGFSALLAPVKQKVVQYKGDSYEFHTMFSLTPFLPQNIQMFYRYKHERGGTVADFKTCKDFPQSWTVFDLISSDFI</sequence>